<feature type="chain" id="PRO_5001462889" evidence="1">
    <location>
        <begin position="21"/>
        <end position="150"/>
    </location>
</feature>
<reference evidence="3" key="1">
    <citation type="submission" date="2014-02" db="EMBL/GenBank/DDBJ databases">
        <title>Expanding our view of genomic diversity in Candidatus Accumulibacter clades.</title>
        <authorList>
            <person name="Skennerton C.T."/>
            <person name="Barr J.J."/>
            <person name="Slater F.R."/>
            <person name="Bond P.L."/>
            <person name="Tyson G.W."/>
        </authorList>
    </citation>
    <scope>NUCLEOTIDE SEQUENCE [LARGE SCALE GENOMIC DNA]</scope>
</reference>
<dbReference type="AlphaFoldDB" id="A0A011PPD3"/>
<evidence type="ECO:0000313" key="3">
    <source>
        <dbReference type="EMBL" id="EXI68169.1"/>
    </source>
</evidence>
<evidence type="ECO:0000313" key="4">
    <source>
        <dbReference type="Proteomes" id="UP000020218"/>
    </source>
</evidence>
<dbReference type="PATRIC" id="fig|1454001.3.peg.1437"/>
<dbReference type="InterPro" id="IPR006860">
    <property type="entry name" value="FecR"/>
</dbReference>
<evidence type="ECO:0000256" key="1">
    <source>
        <dbReference type="SAM" id="SignalP"/>
    </source>
</evidence>
<dbReference type="PANTHER" id="PTHR38731">
    <property type="entry name" value="LIPL45-RELATED LIPOPROTEIN-RELATED"/>
    <property type="match status" value="1"/>
</dbReference>
<feature type="signal peptide" evidence="1">
    <location>
        <begin position="1"/>
        <end position="20"/>
    </location>
</feature>
<accession>A0A011PPD3</accession>
<protein>
    <submittedName>
        <fullName evidence="3">FecR protein</fullName>
    </submittedName>
</protein>
<keyword evidence="4" id="KW-1185">Reference proteome</keyword>
<name>A0A011PPD3_9PROT</name>
<gene>
    <name evidence="3" type="ORF">AW08_01387</name>
</gene>
<feature type="domain" description="FecR protein" evidence="2">
    <location>
        <begin position="57"/>
        <end position="147"/>
    </location>
</feature>
<dbReference type="EMBL" id="JFAX01000006">
    <property type="protein sequence ID" value="EXI68169.1"/>
    <property type="molecule type" value="Genomic_DNA"/>
</dbReference>
<proteinExistence type="predicted"/>
<dbReference type="STRING" id="1454001.AW08_01387"/>
<organism evidence="3 4">
    <name type="scientific">Candidatus Accumulibacter adjunctus</name>
    <dbReference type="NCBI Taxonomy" id="1454001"/>
    <lineage>
        <taxon>Bacteria</taxon>
        <taxon>Pseudomonadati</taxon>
        <taxon>Pseudomonadota</taxon>
        <taxon>Betaproteobacteria</taxon>
        <taxon>Candidatus Accumulibacter</taxon>
    </lineage>
</organism>
<comment type="caution">
    <text evidence="3">The sequence shown here is derived from an EMBL/GenBank/DDBJ whole genome shotgun (WGS) entry which is preliminary data.</text>
</comment>
<sequence>MRFRHLLPSLLLLFAMTASAEAGLRIGKVKRYEGSVNLERAGLTQPVQVGSPVHVGDRVRTGADGAVGITLADDTLLTAGPNSTLLINEFRFDPTTREGNMLTTLLKGTLSVVTGLLARQTPENVSFRTPNVVLGIRGTEFIIEAHGAGE</sequence>
<keyword evidence="1" id="KW-0732">Signal</keyword>
<evidence type="ECO:0000259" key="2">
    <source>
        <dbReference type="Pfam" id="PF04773"/>
    </source>
</evidence>
<dbReference type="Proteomes" id="UP000020218">
    <property type="component" value="Unassembled WGS sequence"/>
</dbReference>
<dbReference type="Pfam" id="PF04773">
    <property type="entry name" value="FecR"/>
    <property type="match status" value="1"/>
</dbReference>